<dbReference type="EMBL" id="KQ459579">
    <property type="protein sequence ID" value="KPI99440.1"/>
    <property type="molecule type" value="Genomic_DNA"/>
</dbReference>
<gene>
    <name evidence="2" type="ORF">RR46_03805</name>
</gene>
<evidence type="ECO:0000256" key="1">
    <source>
        <dbReference type="SAM" id="MobiDB-lite"/>
    </source>
</evidence>
<proteinExistence type="predicted"/>
<sequence length="156" mass="17386">MIITDVTSEANEQNDSDDDVIEVVRDEAPIEILSDDEETELERSKLVTAVDEFLFADLPARLENSIDEAKNSPLDPLFSNTYLENSINVTDCHIGQNEITSNLQDEERDTINVTEVLSDNHKDEETGLNLPLTENKNIDNTPIPKVPNVGSTDKSD</sequence>
<evidence type="ECO:0000313" key="3">
    <source>
        <dbReference type="Proteomes" id="UP000053268"/>
    </source>
</evidence>
<dbReference type="Proteomes" id="UP000053268">
    <property type="component" value="Unassembled WGS sequence"/>
</dbReference>
<reference evidence="2 3" key="1">
    <citation type="journal article" date="2015" name="Nat. Commun.">
        <title>Outbred genome sequencing and CRISPR/Cas9 gene editing in butterflies.</title>
        <authorList>
            <person name="Li X."/>
            <person name="Fan D."/>
            <person name="Zhang W."/>
            <person name="Liu G."/>
            <person name="Zhang L."/>
            <person name="Zhao L."/>
            <person name="Fang X."/>
            <person name="Chen L."/>
            <person name="Dong Y."/>
            <person name="Chen Y."/>
            <person name="Ding Y."/>
            <person name="Zhao R."/>
            <person name="Feng M."/>
            <person name="Zhu Y."/>
            <person name="Feng Y."/>
            <person name="Jiang X."/>
            <person name="Zhu D."/>
            <person name="Xiang H."/>
            <person name="Feng X."/>
            <person name="Li S."/>
            <person name="Wang J."/>
            <person name="Zhang G."/>
            <person name="Kronforst M.R."/>
            <person name="Wang W."/>
        </authorList>
    </citation>
    <scope>NUCLEOTIDE SEQUENCE [LARGE SCALE GENOMIC DNA]</scope>
    <source>
        <strain evidence="2">Ya'a_city_454_Px</strain>
        <tissue evidence="2">Whole body</tissue>
    </source>
</reference>
<protein>
    <submittedName>
        <fullName evidence="2">Uncharacterized protein</fullName>
    </submittedName>
</protein>
<feature type="region of interest" description="Disordered" evidence="1">
    <location>
        <begin position="118"/>
        <end position="156"/>
    </location>
</feature>
<dbReference type="AlphaFoldDB" id="A0A194Q7Q7"/>
<accession>A0A194Q7Q7</accession>
<name>A0A194Q7Q7_PAPXU</name>
<keyword evidence="3" id="KW-1185">Reference proteome</keyword>
<evidence type="ECO:0000313" key="2">
    <source>
        <dbReference type="EMBL" id="KPI99440.1"/>
    </source>
</evidence>
<organism evidence="2 3">
    <name type="scientific">Papilio xuthus</name>
    <name type="common">Asian swallowtail butterfly</name>
    <dbReference type="NCBI Taxonomy" id="66420"/>
    <lineage>
        <taxon>Eukaryota</taxon>
        <taxon>Metazoa</taxon>
        <taxon>Ecdysozoa</taxon>
        <taxon>Arthropoda</taxon>
        <taxon>Hexapoda</taxon>
        <taxon>Insecta</taxon>
        <taxon>Pterygota</taxon>
        <taxon>Neoptera</taxon>
        <taxon>Endopterygota</taxon>
        <taxon>Lepidoptera</taxon>
        <taxon>Glossata</taxon>
        <taxon>Ditrysia</taxon>
        <taxon>Papilionoidea</taxon>
        <taxon>Papilionidae</taxon>
        <taxon>Papilioninae</taxon>
        <taxon>Papilio</taxon>
    </lineage>
</organism>